<dbReference type="GO" id="GO:0052621">
    <property type="term" value="F:diguanylate cyclase activity"/>
    <property type="evidence" value="ECO:0007669"/>
    <property type="project" value="UniProtKB-EC"/>
</dbReference>
<dbReference type="InterPro" id="IPR011990">
    <property type="entry name" value="TPR-like_helical_dom_sf"/>
</dbReference>
<evidence type="ECO:0000256" key="1">
    <source>
        <dbReference type="ARBA" id="ARBA00012528"/>
    </source>
</evidence>
<dbReference type="SUPFAM" id="SSF48452">
    <property type="entry name" value="TPR-like"/>
    <property type="match status" value="1"/>
</dbReference>
<dbReference type="GO" id="GO:0005886">
    <property type="term" value="C:plasma membrane"/>
    <property type="evidence" value="ECO:0007669"/>
    <property type="project" value="TreeGrafter"/>
</dbReference>
<dbReference type="PROSITE" id="PS50887">
    <property type="entry name" value="GGDEF"/>
    <property type="match status" value="1"/>
</dbReference>
<dbReference type="PANTHER" id="PTHR45138:SF9">
    <property type="entry name" value="DIGUANYLATE CYCLASE DGCM-RELATED"/>
    <property type="match status" value="1"/>
</dbReference>
<gene>
    <name evidence="4" type="ORF">GM668_23535</name>
</gene>
<evidence type="ECO:0000256" key="2">
    <source>
        <dbReference type="ARBA" id="ARBA00034247"/>
    </source>
</evidence>
<evidence type="ECO:0000259" key="3">
    <source>
        <dbReference type="PROSITE" id="PS50887"/>
    </source>
</evidence>
<dbReference type="EMBL" id="WNLA01000020">
    <property type="protein sequence ID" value="MTW05054.1"/>
    <property type="molecule type" value="Genomic_DNA"/>
</dbReference>
<dbReference type="Proteomes" id="UP000484015">
    <property type="component" value="Unassembled WGS sequence"/>
</dbReference>
<comment type="catalytic activity">
    <reaction evidence="2">
        <text>2 GTP = 3',3'-c-di-GMP + 2 diphosphate</text>
        <dbReference type="Rhea" id="RHEA:24898"/>
        <dbReference type="ChEBI" id="CHEBI:33019"/>
        <dbReference type="ChEBI" id="CHEBI:37565"/>
        <dbReference type="ChEBI" id="CHEBI:58805"/>
        <dbReference type="EC" id="2.7.7.65"/>
    </reaction>
</comment>
<sequence>MFAPDNVLAQWEAQLPESQGNARLLLLAELAWHCRQRNVARARLLAQEAAELVSSLTGEEGKLAAALLAARFTLIEAEAQWLAGKLEVGEGLAQQALLAFEREGNALGCADAHWLLAWIANDRGDCAGSHSELAIASADARAAGDMIRADIIDAAAAIFCVFENLQEATIRWGQRFTDDDGAHPAVAGWVRDYAGITAFQGADFGRAVALLMLSFEAAMATGQVRRAITIATNIGNGFTSLNAHDAALEWMQRALELARPTGWPMCVGLCLMQTSETLRHLGQGAAARELLHEALLALAPLAASRAYAVALEYQGDLALDLGDAQLALDSFQQLQLRGEQLGQSDFKSSARRGQAHALSQLDRPHDALAVALSALDMARGTGDVGNEIAALRVLAQIHARHTLPGPHDMAAPNAVLHYLEAAMQLAATIDGYPVPAALLDAAAREYAAAGDYRKAYEVSLQANAVRDQTHSQEATSRAVAMQVQYRTERAQMDGEHHRQLAASEAQRAQVLQRTNATLAHLSAIGQEITAHLDAAAVYRVLDRHVHGLLDATHFSIFLLQPGGEQLCCAFGKEAGQDLPPTCYALSDPHANSARCIRERREILIELDEDGATPNLIPGTLPTLSLLFAPLCVGDRVLGAMTVQSLRARAYGERERLVFSTLCAYGAIALDNASAYREVAATRAQLMDKNIELERAYHTLEEVSLTDQLTGLRNRRFFLQHVDADVAMALRRHEQPGLSAEREASPDKDLVFFMVDLDHFKEVNDRYGHAAGDAVLVQMQERLREVFRESDYLVRWGGEEFLVLARATDREEAKVVAERVRRAVAHRDFVLPDGTTLSKTCSIGFACFPFMPSQPRLLTWSQVVELADMGLYIAKNSGRNAWASLYCTETTQADGLFRRMMQQLEQTVASGEVRVVTNLVQPPMLRGERRRVGLSSDLA</sequence>
<comment type="caution">
    <text evidence="4">The sequence shown here is derived from an EMBL/GenBank/DDBJ whole genome shotgun (WGS) entry which is preliminary data.</text>
</comment>
<dbReference type="InterPro" id="IPR029016">
    <property type="entry name" value="GAF-like_dom_sf"/>
</dbReference>
<organism evidence="4 5">
    <name type="scientific">Pseudoduganella ginsengisoli</name>
    <dbReference type="NCBI Taxonomy" id="1462440"/>
    <lineage>
        <taxon>Bacteria</taxon>
        <taxon>Pseudomonadati</taxon>
        <taxon>Pseudomonadota</taxon>
        <taxon>Betaproteobacteria</taxon>
        <taxon>Burkholderiales</taxon>
        <taxon>Oxalobacteraceae</taxon>
        <taxon>Telluria group</taxon>
        <taxon>Pseudoduganella</taxon>
    </lineage>
</organism>
<evidence type="ECO:0000313" key="5">
    <source>
        <dbReference type="Proteomes" id="UP000484015"/>
    </source>
</evidence>
<dbReference type="SMART" id="SM00065">
    <property type="entry name" value="GAF"/>
    <property type="match status" value="1"/>
</dbReference>
<dbReference type="OrthoDB" id="8728894at2"/>
<accession>A0A6L6Q6I7</accession>
<evidence type="ECO:0000313" key="4">
    <source>
        <dbReference type="EMBL" id="MTW05054.1"/>
    </source>
</evidence>
<dbReference type="SUPFAM" id="SSF55781">
    <property type="entry name" value="GAF domain-like"/>
    <property type="match status" value="1"/>
</dbReference>
<protein>
    <recommendedName>
        <fullName evidence="1">diguanylate cyclase</fullName>
        <ecNumber evidence="1">2.7.7.65</ecNumber>
    </recommendedName>
</protein>
<dbReference type="SMART" id="SM00267">
    <property type="entry name" value="GGDEF"/>
    <property type="match status" value="1"/>
</dbReference>
<dbReference type="Gene3D" id="3.30.70.270">
    <property type="match status" value="1"/>
</dbReference>
<reference evidence="4 5" key="1">
    <citation type="submission" date="2019-11" db="EMBL/GenBank/DDBJ databases">
        <title>Type strains purchased from KCTC, JCM and DSMZ.</title>
        <authorList>
            <person name="Lu H."/>
        </authorList>
    </citation>
    <scope>NUCLEOTIDE SEQUENCE [LARGE SCALE GENOMIC DNA]</scope>
    <source>
        <strain evidence="4 5">KCTC 42409</strain>
    </source>
</reference>
<dbReference type="FunFam" id="3.30.70.270:FF:000001">
    <property type="entry name" value="Diguanylate cyclase domain protein"/>
    <property type="match status" value="1"/>
</dbReference>
<dbReference type="InterPro" id="IPR000160">
    <property type="entry name" value="GGDEF_dom"/>
</dbReference>
<dbReference type="SUPFAM" id="SSF55073">
    <property type="entry name" value="Nucleotide cyclase"/>
    <property type="match status" value="1"/>
</dbReference>
<dbReference type="InterPro" id="IPR050469">
    <property type="entry name" value="Diguanylate_Cyclase"/>
</dbReference>
<dbReference type="CDD" id="cd01949">
    <property type="entry name" value="GGDEF"/>
    <property type="match status" value="1"/>
</dbReference>
<dbReference type="NCBIfam" id="TIGR00254">
    <property type="entry name" value="GGDEF"/>
    <property type="match status" value="1"/>
</dbReference>
<dbReference type="GO" id="GO:1902201">
    <property type="term" value="P:negative regulation of bacterial-type flagellum-dependent cell motility"/>
    <property type="evidence" value="ECO:0007669"/>
    <property type="project" value="TreeGrafter"/>
</dbReference>
<dbReference type="Pfam" id="PF13492">
    <property type="entry name" value="GAF_3"/>
    <property type="match status" value="1"/>
</dbReference>
<dbReference type="RefSeq" id="WP_155441409.1">
    <property type="nucleotide sequence ID" value="NZ_WNLA01000020.1"/>
</dbReference>
<dbReference type="AlphaFoldDB" id="A0A6L6Q6I7"/>
<feature type="domain" description="GGDEF" evidence="3">
    <location>
        <begin position="747"/>
        <end position="886"/>
    </location>
</feature>
<dbReference type="PANTHER" id="PTHR45138">
    <property type="entry name" value="REGULATORY COMPONENTS OF SENSORY TRANSDUCTION SYSTEM"/>
    <property type="match status" value="1"/>
</dbReference>
<dbReference type="Gene3D" id="1.25.40.10">
    <property type="entry name" value="Tetratricopeptide repeat domain"/>
    <property type="match status" value="1"/>
</dbReference>
<dbReference type="InterPro" id="IPR043128">
    <property type="entry name" value="Rev_trsase/Diguanyl_cyclase"/>
</dbReference>
<proteinExistence type="predicted"/>
<dbReference type="EC" id="2.7.7.65" evidence="1"/>
<dbReference type="GO" id="GO:0043709">
    <property type="term" value="P:cell adhesion involved in single-species biofilm formation"/>
    <property type="evidence" value="ECO:0007669"/>
    <property type="project" value="TreeGrafter"/>
</dbReference>
<keyword evidence="5" id="KW-1185">Reference proteome</keyword>
<name>A0A6L6Q6I7_9BURK</name>
<dbReference type="Gene3D" id="3.30.450.40">
    <property type="match status" value="1"/>
</dbReference>
<dbReference type="Pfam" id="PF00990">
    <property type="entry name" value="GGDEF"/>
    <property type="match status" value="1"/>
</dbReference>
<dbReference type="InterPro" id="IPR029787">
    <property type="entry name" value="Nucleotide_cyclase"/>
</dbReference>
<dbReference type="InterPro" id="IPR003018">
    <property type="entry name" value="GAF"/>
</dbReference>